<proteinExistence type="predicted"/>
<dbReference type="InterPro" id="IPR017907">
    <property type="entry name" value="Znf_RING_CS"/>
</dbReference>
<evidence type="ECO:0000313" key="5">
    <source>
        <dbReference type="EMBL" id="OBS19886.1"/>
    </source>
</evidence>
<dbReference type="AlphaFoldDB" id="A0A1B8AHQ3"/>
<accession>A0A1B8AHQ3</accession>
<dbReference type="Proteomes" id="UP000091967">
    <property type="component" value="Unassembled WGS sequence"/>
</dbReference>
<dbReference type="SUPFAM" id="SSF57850">
    <property type="entry name" value="RING/U-box"/>
    <property type="match status" value="1"/>
</dbReference>
<keyword evidence="3" id="KW-0862">Zinc</keyword>
<protein>
    <recommendedName>
        <fullName evidence="7">RING-type domain-containing protein</fullName>
    </recommendedName>
</protein>
<keyword evidence="6" id="KW-1185">Reference proteome</keyword>
<dbReference type="GO" id="GO:0008270">
    <property type="term" value="F:zinc ion binding"/>
    <property type="evidence" value="ECO:0007669"/>
    <property type="project" value="UniProtKB-KW"/>
</dbReference>
<evidence type="ECO:0000256" key="1">
    <source>
        <dbReference type="ARBA" id="ARBA00022723"/>
    </source>
</evidence>
<evidence type="ECO:0008006" key="7">
    <source>
        <dbReference type="Google" id="ProtNLM"/>
    </source>
</evidence>
<evidence type="ECO:0000256" key="4">
    <source>
        <dbReference type="SAM" id="MobiDB-lite"/>
    </source>
</evidence>
<dbReference type="EMBL" id="LYXU01000004">
    <property type="protein sequence ID" value="OBS19886.1"/>
    <property type="molecule type" value="Genomic_DNA"/>
</dbReference>
<evidence type="ECO:0000256" key="2">
    <source>
        <dbReference type="ARBA" id="ARBA00022771"/>
    </source>
</evidence>
<feature type="region of interest" description="Disordered" evidence="4">
    <location>
        <begin position="405"/>
        <end position="428"/>
    </location>
</feature>
<reference evidence="5 6" key="1">
    <citation type="submission" date="2016-06" db="EMBL/GenBank/DDBJ databases">
        <title>Living apart together: crosstalk between the core and supernumerary genomes in a fungal plant pathogen.</title>
        <authorList>
            <person name="Vanheule A."/>
            <person name="Audenaert K."/>
            <person name="Warris S."/>
            <person name="Van De Geest H."/>
            <person name="Schijlen E."/>
            <person name="Hofte M."/>
            <person name="De Saeger S."/>
            <person name="Haesaert G."/>
            <person name="Waalwijk C."/>
            <person name="Van Der Lee T."/>
        </authorList>
    </citation>
    <scope>NUCLEOTIDE SEQUENCE [LARGE SCALE GENOMIC DNA]</scope>
    <source>
        <strain evidence="5 6">2516</strain>
    </source>
</reference>
<dbReference type="STRING" id="36050.A0A1B8AHQ3"/>
<sequence>MSTRAPSLLLIDPPEFSSEEATQQLIYLDDWEKSHDKDNENVPQHVAELRIARPHLEAVSLGSTEWDGDKVSRLVNQHLLVNIQLPIMAENATNDQALHNEEDSLDTTAATVADAVTRSPTAESSPKVDGASTESVVKGVKLDFGDRIEKISKIKLAKHTAKAWSFLQNGRQSTPSVPCHSHDDEDLILFEDDRVAGYSDGGEIKGELNDVNHITMLKVEDDHVDVTQIPEQIGAASCFTCGLSSAESLIMCPCGHRYCAECLCNLVKSSIRDEVPFPPVCCKRLVPIDVNAAFFDKDTLCDFFARKFGIAYLTADGSPKKRKYEALITPSLETISPQVHAMNLGTPKNEGLCYLCKRVNEKDSFCPDCCYRCNRNRTLCNCAWWVDRQKRIRAEKDVNGNAFDPDVPVFRPTNNSHEPRKMPLNGVFNRSRDSTPLELVRPVL</sequence>
<evidence type="ECO:0000313" key="6">
    <source>
        <dbReference type="Proteomes" id="UP000091967"/>
    </source>
</evidence>
<dbReference type="OMA" id="YLCKRVN"/>
<comment type="caution">
    <text evidence="5">The sequence shown here is derived from an EMBL/GenBank/DDBJ whole genome shotgun (WGS) entry which is preliminary data.</text>
</comment>
<keyword evidence="1" id="KW-0479">Metal-binding</keyword>
<organism evidence="5 6">
    <name type="scientific">Fusarium poae</name>
    <dbReference type="NCBI Taxonomy" id="36050"/>
    <lineage>
        <taxon>Eukaryota</taxon>
        <taxon>Fungi</taxon>
        <taxon>Dikarya</taxon>
        <taxon>Ascomycota</taxon>
        <taxon>Pezizomycotina</taxon>
        <taxon>Sordariomycetes</taxon>
        <taxon>Hypocreomycetidae</taxon>
        <taxon>Hypocreales</taxon>
        <taxon>Nectriaceae</taxon>
        <taxon>Fusarium</taxon>
    </lineage>
</organism>
<dbReference type="PROSITE" id="PS00518">
    <property type="entry name" value="ZF_RING_1"/>
    <property type="match status" value="1"/>
</dbReference>
<keyword evidence="2" id="KW-0863">Zinc-finger</keyword>
<name>A0A1B8AHQ3_FUSPO</name>
<evidence type="ECO:0000256" key="3">
    <source>
        <dbReference type="ARBA" id="ARBA00022833"/>
    </source>
</evidence>
<gene>
    <name evidence="5" type="ORF">FPOA_11611</name>
</gene>